<dbReference type="SUPFAM" id="SSF52402">
    <property type="entry name" value="Adenine nucleotide alpha hydrolases-like"/>
    <property type="match status" value="1"/>
</dbReference>
<proteinExistence type="predicted"/>
<evidence type="ECO:0000313" key="1">
    <source>
        <dbReference type="EMBL" id="ORY22914.1"/>
    </source>
</evidence>
<comment type="caution">
    <text evidence="1">The sequence shown here is derived from an EMBL/GenBank/DDBJ whole genome shotgun (WGS) entry which is preliminary data.</text>
</comment>
<dbReference type="OrthoDB" id="10284394at2759"/>
<keyword evidence="2" id="KW-1185">Reference proteome</keyword>
<dbReference type="Proteomes" id="UP000193642">
    <property type="component" value="Unassembled WGS sequence"/>
</dbReference>
<dbReference type="EMBL" id="MCGO01000169">
    <property type="protein sequence ID" value="ORY22914.1"/>
    <property type="molecule type" value="Genomic_DNA"/>
</dbReference>
<name>A0A1Y2AK80_9FUNG</name>
<dbReference type="AlphaFoldDB" id="A0A1Y2AK80"/>
<protein>
    <recommendedName>
        <fullName evidence="3">UspA domain-containing protein</fullName>
    </recommendedName>
</protein>
<gene>
    <name evidence="1" type="ORF">BCR33DRAFT_775545</name>
</gene>
<reference evidence="1 2" key="1">
    <citation type="submission" date="2016-07" db="EMBL/GenBank/DDBJ databases">
        <title>Pervasive Adenine N6-methylation of Active Genes in Fungi.</title>
        <authorList>
            <consortium name="DOE Joint Genome Institute"/>
            <person name="Mondo S.J."/>
            <person name="Dannebaum R.O."/>
            <person name="Kuo R.C."/>
            <person name="Labutti K."/>
            <person name="Haridas S."/>
            <person name="Kuo A."/>
            <person name="Salamov A."/>
            <person name="Ahrendt S.R."/>
            <person name="Lipzen A."/>
            <person name="Sullivan W."/>
            <person name="Andreopoulos W.B."/>
            <person name="Clum A."/>
            <person name="Lindquist E."/>
            <person name="Daum C."/>
            <person name="Ramamoorthy G.K."/>
            <person name="Gryganskyi A."/>
            <person name="Culley D."/>
            <person name="Magnuson J.K."/>
            <person name="James T.Y."/>
            <person name="O'Malley M.A."/>
            <person name="Stajich J.E."/>
            <person name="Spatafora J.W."/>
            <person name="Visel A."/>
            <person name="Grigoriev I.V."/>
        </authorList>
    </citation>
    <scope>NUCLEOTIDE SEQUENCE [LARGE SCALE GENOMIC DNA]</scope>
    <source>
        <strain evidence="1 2">JEL800</strain>
    </source>
</reference>
<dbReference type="InterPro" id="IPR014729">
    <property type="entry name" value="Rossmann-like_a/b/a_fold"/>
</dbReference>
<sequence>MTRTVCIALSETAPAISGIHWAFDNVCQNGDNVVVVMAIKSEADRAKHTQETKDLVCFLANQSANIKYKVEVVVASSSAGAAIVDFVAGLKPDTLVVTPFSKLAADIAKKDAEFCRENASCAVVVAPVGATEEASAESFLTKAALKGMLFKPKVNWF</sequence>
<evidence type="ECO:0000313" key="2">
    <source>
        <dbReference type="Proteomes" id="UP000193642"/>
    </source>
</evidence>
<evidence type="ECO:0008006" key="3">
    <source>
        <dbReference type="Google" id="ProtNLM"/>
    </source>
</evidence>
<organism evidence="1 2">
    <name type="scientific">Rhizoclosmatium globosum</name>
    <dbReference type="NCBI Taxonomy" id="329046"/>
    <lineage>
        <taxon>Eukaryota</taxon>
        <taxon>Fungi</taxon>
        <taxon>Fungi incertae sedis</taxon>
        <taxon>Chytridiomycota</taxon>
        <taxon>Chytridiomycota incertae sedis</taxon>
        <taxon>Chytridiomycetes</taxon>
        <taxon>Chytridiales</taxon>
        <taxon>Chytriomycetaceae</taxon>
        <taxon>Rhizoclosmatium</taxon>
    </lineage>
</organism>
<dbReference type="Gene3D" id="3.40.50.620">
    <property type="entry name" value="HUPs"/>
    <property type="match status" value="1"/>
</dbReference>
<accession>A0A1Y2AK80</accession>